<evidence type="ECO:0000313" key="2">
    <source>
        <dbReference type="Proteomes" id="UP000031036"/>
    </source>
</evidence>
<organism evidence="1 2">
    <name type="scientific">Toxocara canis</name>
    <name type="common">Canine roundworm</name>
    <dbReference type="NCBI Taxonomy" id="6265"/>
    <lineage>
        <taxon>Eukaryota</taxon>
        <taxon>Metazoa</taxon>
        <taxon>Ecdysozoa</taxon>
        <taxon>Nematoda</taxon>
        <taxon>Chromadorea</taxon>
        <taxon>Rhabditida</taxon>
        <taxon>Spirurina</taxon>
        <taxon>Ascaridomorpha</taxon>
        <taxon>Ascaridoidea</taxon>
        <taxon>Toxocaridae</taxon>
        <taxon>Toxocara</taxon>
    </lineage>
</organism>
<accession>A0A0B2VMR1</accession>
<gene>
    <name evidence="1" type="ORF">Tcan_04283</name>
</gene>
<dbReference type="EMBL" id="JPKZ01000903">
    <property type="protein sequence ID" value="KHN84771.1"/>
    <property type="molecule type" value="Genomic_DNA"/>
</dbReference>
<reference evidence="1 2" key="1">
    <citation type="submission" date="2014-11" db="EMBL/GenBank/DDBJ databases">
        <title>Genetic blueprint of the zoonotic pathogen Toxocara canis.</title>
        <authorList>
            <person name="Zhu X.-Q."/>
            <person name="Korhonen P.K."/>
            <person name="Cai H."/>
            <person name="Young N.D."/>
            <person name="Nejsum P."/>
            <person name="von Samson-Himmelstjerna G."/>
            <person name="Boag P.R."/>
            <person name="Tan P."/>
            <person name="Li Q."/>
            <person name="Min J."/>
            <person name="Yang Y."/>
            <person name="Wang X."/>
            <person name="Fang X."/>
            <person name="Hall R.S."/>
            <person name="Hofmann A."/>
            <person name="Sternberg P.W."/>
            <person name="Jex A.R."/>
            <person name="Gasser R.B."/>
        </authorList>
    </citation>
    <scope>NUCLEOTIDE SEQUENCE [LARGE SCALE GENOMIC DNA]</scope>
    <source>
        <strain evidence="1">PN_DK_2014</strain>
    </source>
</reference>
<comment type="caution">
    <text evidence="1">The sequence shown here is derived from an EMBL/GenBank/DDBJ whole genome shotgun (WGS) entry which is preliminary data.</text>
</comment>
<dbReference type="AlphaFoldDB" id="A0A0B2VMR1"/>
<evidence type="ECO:0000313" key="1">
    <source>
        <dbReference type="EMBL" id="KHN84771.1"/>
    </source>
</evidence>
<sequence length="134" mass="15400">MRAYMRSKEKNPIKCVRVEHHNADNAADDGSFAVVTVTIYEEAVVDYVLFVEYRTIEEQDRWALLAVVMGERIFEVHNLTAKHPYQLRLSYSIAWKALCGEAVLSEWINTTLDQQLDNSTGFVKSRRGIYLSAI</sequence>
<name>A0A0B2VMR1_TOXCA</name>
<dbReference type="Proteomes" id="UP000031036">
    <property type="component" value="Unassembled WGS sequence"/>
</dbReference>
<keyword evidence="2" id="KW-1185">Reference proteome</keyword>
<protein>
    <submittedName>
        <fullName evidence="1">Uncharacterized protein</fullName>
    </submittedName>
</protein>
<proteinExistence type="predicted"/>